<dbReference type="PANTHER" id="PTHR38768:SF1">
    <property type="entry name" value="UPF0502 PROTEIN YCEH"/>
    <property type="match status" value="1"/>
</dbReference>
<dbReference type="PANTHER" id="PTHR38768">
    <property type="entry name" value="UPF0502 PROTEIN YCEH"/>
    <property type="match status" value="1"/>
</dbReference>
<dbReference type="InterPro" id="IPR036388">
    <property type="entry name" value="WH-like_DNA-bd_sf"/>
</dbReference>
<comment type="similarity">
    <text evidence="1">Belongs to the UPF0502 family.</text>
</comment>
<protein>
    <submittedName>
        <fullName evidence="3">YceH family protein</fullName>
    </submittedName>
</protein>
<comment type="caution">
    <text evidence="3">The sequence shown here is derived from an EMBL/GenBank/DDBJ whole genome shotgun (WGS) entry which is preliminary data.</text>
</comment>
<evidence type="ECO:0000313" key="4">
    <source>
        <dbReference type="Proteomes" id="UP000614424"/>
    </source>
</evidence>
<keyword evidence="2" id="KW-0175">Coiled coil</keyword>
<dbReference type="Gene3D" id="1.10.10.10">
    <property type="entry name" value="Winged helix-like DNA-binding domain superfamily/Winged helix DNA-binding domain"/>
    <property type="match status" value="2"/>
</dbReference>
<dbReference type="EMBL" id="JACNJZ010000124">
    <property type="protein sequence ID" value="MBC8318047.1"/>
    <property type="molecule type" value="Genomic_DNA"/>
</dbReference>
<dbReference type="InterPro" id="IPR036390">
    <property type="entry name" value="WH_DNA-bd_sf"/>
</dbReference>
<dbReference type="Pfam" id="PF04337">
    <property type="entry name" value="DUF480"/>
    <property type="match status" value="1"/>
</dbReference>
<dbReference type="Proteomes" id="UP000614424">
    <property type="component" value="Unassembled WGS sequence"/>
</dbReference>
<accession>A0A8J6NEG6</accession>
<feature type="coiled-coil region" evidence="2">
    <location>
        <begin position="185"/>
        <end position="212"/>
    </location>
</feature>
<evidence type="ECO:0000256" key="1">
    <source>
        <dbReference type="HAMAP-Rule" id="MF_01584"/>
    </source>
</evidence>
<evidence type="ECO:0000256" key="2">
    <source>
        <dbReference type="SAM" id="Coils"/>
    </source>
</evidence>
<organism evidence="3 4">
    <name type="scientific">Candidatus Desulfobia pelagia</name>
    <dbReference type="NCBI Taxonomy" id="2841692"/>
    <lineage>
        <taxon>Bacteria</taxon>
        <taxon>Pseudomonadati</taxon>
        <taxon>Thermodesulfobacteriota</taxon>
        <taxon>Desulfobulbia</taxon>
        <taxon>Desulfobulbales</taxon>
        <taxon>Desulfobulbaceae</taxon>
        <taxon>Candidatus Desulfobia</taxon>
    </lineage>
</organism>
<dbReference type="InterPro" id="IPR007432">
    <property type="entry name" value="DUF480"/>
</dbReference>
<name>A0A8J6NEG6_9BACT</name>
<proteinExistence type="inferred from homology"/>
<evidence type="ECO:0000313" key="3">
    <source>
        <dbReference type="EMBL" id="MBC8318047.1"/>
    </source>
</evidence>
<dbReference type="SUPFAM" id="SSF46785">
    <property type="entry name" value="Winged helix' DNA-binding domain"/>
    <property type="match status" value="2"/>
</dbReference>
<reference evidence="3 4" key="1">
    <citation type="submission" date="2020-08" db="EMBL/GenBank/DDBJ databases">
        <title>Bridging the membrane lipid divide: bacteria of the FCB group superphylum have the potential to synthesize archaeal ether lipids.</title>
        <authorList>
            <person name="Villanueva L."/>
            <person name="Von Meijenfeldt F.A.B."/>
            <person name="Westbye A.B."/>
            <person name="Yadav S."/>
            <person name="Hopmans E.C."/>
            <person name="Dutilh B.E."/>
            <person name="Sinninghe Damste J.S."/>
        </authorList>
    </citation>
    <scope>NUCLEOTIDE SEQUENCE [LARGE SCALE GENOMIC DNA]</scope>
    <source>
        <strain evidence="3">NIOZ-UU47</strain>
    </source>
</reference>
<gene>
    <name evidence="3" type="ORF">H8E41_09075</name>
</gene>
<dbReference type="HAMAP" id="MF_01584">
    <property type="entry name" value="UPF0502"/>
    <property type="match status" value="1"/>
</dbReference>
<sequence>MEDILNDKEIRVLGCLIEKEKATPEYYPLSLNALVNACNQKSNREPVVQYDETTVIEAIDSLKAQKYVWRSDAGRVAKYSQNFVKTKNLLDKEAALLCLLFIRGPQTLGELRGRSDRLYKFRDLDEVQEVLESLTDMEMVTKLPKMPGRKEARFAHLLSGEPDIQQMQAQEEFSTSPTSSGNDRIKHLENEIISLQEELELLRQEFTEFKKQFE</sequence>
<dbReference type="AlphaFoldDB" id="A0A8J6NEG6"/>